<dbReference type="PROSITE" id="PS00028">
    <property type="entry name" value="ZINC_FINGER_C2H2_1"/>
    <property type="match status" value="6"/>
</dbReference>
<dbReference type="FunFam" id="3.30.160.60:FF:000176">
    <property type="entry name" value="zinc finger protein 70"/>
    <property type="match status" value="1"/>
</dbReference>
<dbReference type="SUPFAM" id="SSF57716">
    <property type="entry name" value="Glucocorticoid receptor-like (DNA-binding domain)"/>
    <property type="match status" value="1"/>
</dbReference>
<evidence type="ECO:0000256" key="1">
    <source>
        <dbReference type="ARBA" id="ARBA00004123"/>
    </source>
</evidence>
<dbReference type="EnsemblMetazoa" id="PPAI010721-RA">
    <property type="protein sequence ID" value="PPAI010721-PA"/>
    <property type="gene ID" value="PPAI010721"/>
</dbReference>
<dbReference type="GO" id="GO:0005634">
    <property type="term" value="C:nucleus"/>
    <property type="evidence" value="ECO:0007669"/>
    <property type="project" value="UniProtKB-SubCell"/>
</dbReference>
<keyword evidence="9" id="KW-0539">Nucleus</keyword>
<dbReference type="EMBL" id="AJVK01008540">
    <property type="status" value="NOT_ANNOTATED_CDS"/>
    <property type="molecule type" value="Genomic_DNA"/>
</dbReference>
<accession>A0A1B0DQD0</accession>
<dbReference type="Proteomes" id="UP000092462">
    <property type="component" value="Unassembled WGS sequence"/>
</dbReference>
<sequence length="451" mass="52233">MGEYCRACQIKTEEESQRILIFNTIKLPDIFKETTSLDIHENDGLPKVLCSICYDRLLEAYNFRKMCSAAAQHFQKILSMDVSQEKYIPHGDLSDPVMASEPYLRDIYSEKISKPSVRVVEVLVKDLLLPEKPKKSPELKKVDLECTICNLTFFRKEGLDMHMIIEHQGLNAPSKNLRDPLFVNFPPEKKYSPPDRNNSPLEGTNNPPIDQNPLASLDEDDSDDAPLISRKTKKTLKDRQKSSGIQKKKPPPKMKYWRGKPLFECCLCNSTFRQKIRVEIHMRKVHLGLKKPCECKICGLGVTRLEGLRMHMKTHENGKRFSCRKPGCNENFDTSKDLLSHMQISHNEIIWSCKLCPFNTLQLASMKRHVKIVHEKVKDFHCPYCQRAFGLEFSLKKHVMIHTGEKPFECSECDMKFNQSDKLKQHHIMKHQKFKFKDNSLAPETEKALSQ</sequence>
<dbReference type="GO" id="GO:0010468">
    <property type="term" value="P:regulation of gene expression"/>
    <property type="evidence" value="ECO:0007669"/>
    <property type="project" value="TreeGrafter"/>
</dbReference>
<evidence type="ECO:0000256" key="9">
    <source>
        <dbReference type="ARBA" id="ARBA00023242"/>
    </source>
</evidence>
<dbReference type="InterPro" id="IPR050331">
    <property type="entry name" value="Zinc_finger"/>
</dbReference>
<keyword evidence="2" id="KW-0479">Metal-binding</keyword>
<evidence type="ECO:0000256" key="8">
    <source>
        <dbReference type="ARBA" id="ARBA00023163"/>
    </source>
</evidence>
<dbReference type="EMBL" id="AJVK01008541">
    <property type="status" value="NOT_ANNOTATED_CDS"/>
    <property type="molecule type" value="Genomic_DNA"/>
</dbReference>
<proteinExistence type="predicted"/>
<evidence type="ECO:0000256" key="10">
    <source>
        <dbReference type="SAM" id="MobiDB-lite"/>
    </source>
</evidence>
<dbReference type="InterPro" id="IPR036236">
    <property type="entry name" value="Znf_C2H2_sf"/>
</dbReference>
<feature type="compositionally biased region" description="Polar residues" evidence="10">
    <location>
        <begin position="195"/>
        <end position="209"/>
    </location>
</feature>
<dbReference type="SUPFAM" id="SSF57667">
    <property type="entry name" value="beta-beta-alpha zinc fingers"/>
    <property type="match status" value="3"/>
</dbReference>
<dbReference type="SMART" id="SM00355">
    <property type="entry name" value="ZnF_C2H2"/>
    <property type="match status" value="7"/>
</dbReference>
<keyword evidence="12" id="KW-1185">Reference proteome</keyword>
<evidence type="ECO:0000256" key="3">
    <source>
        <dbReference type="ARBA" id="ARBA00022737"/>
    </source>
</evidence>
<comment type="subcellular location">
    <subcellularLocation>
        <location evidence="1">Nucleus</location>
    </subcellularLocation>
</comment>
<reference evidence="11" key="1">
    <citation type="submission" date="2022-08" db="UniProtKB">
        <authorList>
            <consortium name="EnsemblMetazoa"/>
        </authorList>
    </citation>
    <scope>IDENTIFICATION</scope>
    <source>
        <strain evidence="11">Israel</strain>
    </source>
</reference>
<keyword evidence="3" id="KW-0677">Repeat</keyword>
<dbReference type="SMART" id="SM00868">
    <property type="entry name" value="zf-AD"/>
    <property type="match status" value="1"/>
</dbReference>
<evidence type="ECO:0000313" key="12">
    <source>
        <dbReference type="Proteomes" id="UP000092462"/>
    </source>
</evidence>
<keyword evidence="4" id="KW-0863">Zinc-finger</keyword>
<dbReference type="PANTHER" id="PTHR16515:SF49">
    <property type="entry name" value="GASTRULA ZINC FINGER PROTEIN XLCGF49.1-LIKE-RELATED"/>
    <property type="match status" value="1"/>
</dbReference>
<dbReference type="Pfam" id="PF00096">
    <property type="entry name" value="zf-C2H2"/>
    <property type="match status" value="2"/>
</dbReference>
<dbReference type="VEuPathDB" id="VectorBase:PPAPM1_007906"/>
<dbReference type="PROSITE" id="PS50157">
    <property type="entry name" value="ZINC_FINGER_C2H2_2"/>
    <property type="match status" value="6"/>
</dbReference>
<evidence type="ECO:0000256" key="5">
    <source>
        <dbReference type="ARBA" id="ARBA00022833"/>
    </source>
</evidence>
<evidence type="ECO:0000256" key="4">
    <source>
        <dbReference type="ARBA" id="ARBA00022771"/>
    </source>
</evidence>
<feature type="region of interest" description="Disordered" evidence="10">
    <location>
        <begin position="183"/>
        <end position="253"/>
    </location>
</feature>
<dbReference type="Pfam" id="PF07776">
    <property type="entry name" value="zf-AD"/>
    <property type="match status" value="1"/>
</dbReference>
<dbReference type="Gene3D" id="3.40.1800.20">
    <property type="match status" value="1"/>
</dbReference>
<evidence type="ECO:0000313" key="11">
    <source>
        <dbReference type="EnsemblMetazoa" id="PPAI010721-PA"/>
    </source>
</evidence>
<evidence type="ECO:0000256" key="7">
    <source>
        <dbReference type="ARBA" id="ARBA00023125"/>
    </source>
</evidence>
<dbReference type="Gene3D" id="3.30.160.60">
    <property type="entry name" value="Classic Zinc Finger"/>
    <property type="match status" value="4"/>
</dbReference>
<keyword evidence="8" id="KW-0804">Transcription</keyword>
<evidence type="ECO:0000256" key="6">
    <source>
        <dbReference type="ARBA" id="ARBA00023015"/>
    </source>
</evidence>
<dbReference type="InterPro" id="IPR013087">
    <property type="entry name" value="Znf_C2H2_type"/>
</dbReference>
<dbReference type="PROSITE" id="PS51915">
    <property type="entry name" value="ZAD"/>
    <property type="match status" value="1"/>
</dbReference>
<name>A0A1B0DQD0_PHLPP</name>
<protein>
    <submittedName>
        <fullName evidence="11">Uncharacterized protein</fullName>
    </submittedName>
</protein>
<dbReference type="GO" id="GO:0003677">
    <property type="term" value="F:DNA binding"/>
    <property type="evidence" value="ECO:0007669"/>
    <property type="project" value="UniProtKB-KW"/>
</dbReference>
<dbReference type="GO" id="GO:0008270">
    <property type="term" value="F:zinc ion binding"/>
    <property type="evidence" value="ECO:0007669"/>
    <property type="project" value="UniProtKB-UniRule"/>
</dbReference>
<keyword evidence="5" id="KW-0862">Zinc</keyword>
<evidence type="ECO:0000256" key="2">
    <source>
        <dbReference type="ARBA" id="ARBA00022723"/>
    </source>
</evidence>
<keyword evidence="6" id="KW-0805">Transcription regulation</keyword>
<keyword evidence="7" id="KW-0238">DNA-binding</keyword>
<dbReference type="AlphaFoldDB" id="A0A1B0DQD0"/>
<dbReference type="VEuPathDB" id="VectorBase:PPAI010721"/>
<dbReference type="InterPro" id="IPR012934">
    <property type="entry name" value="Znf_AD"/>
</dbReference>
<dbReference type="PANTHER" id="PTHR16515">
    <property type="entry name" value="PR DOMAIN ZINC FINGER PROTEIN"/>
    <property type="match status" value="1"/>
</dbReference>
<organism evidence="11 12">
    <name type="scientific">Phlebotomus papatasi</name>
    <name type="common">Sandfly</name>
    <dbReference type="NCBI Taxonomy" id="29031"/>
    <lineage>
        <taxon>Eukaryota</taxon>
        <taxon>Metazoa</taxon>
        <taxon>Ecdysozoa</taxon>
        <taxon>Arthropoda</taxon>
        <taxon>Hexapoda</taxon>
        <taxon>Insecta</taxon>
        <taxon>Pterygota</taxon>
        <taxon>Neoptera</taxon>
        <taxon>Endopterygota</taxon>
        <taxon>Diptera</taxon>
        <taxon>Nematocera</taxon>
        <taxon>Psychodoidea</taxon>
        <taxon>Psychodidae</taxon>
        <taxon>Phlebotomus</taxon>
        <taxon>Phlebotomus</taxon>
    </lineage>
</organism>